<evidence type="ECO:0000313" key="1">
    <source>
        <dbReference type="EMBL" id="THU40123.1"/>
    </source>
</evidence>
<keyword evidence="2" id="KW-1185">Reference proteome</keyword>
<sequence>MKKYLSFIIPGKPIIFCLLSFSILYPDIVFAYCNQHDTAYYYNERGKLLYRHVQATQPASYIIKTRKSFNQIFHDVPLDDSTIQVSADYNPATVIAISRPAARKVARRLRNGAVNDSLVMANIIPVLDKRIIRQMYDNIKSRCTASGPDGNEEHGGVVFPDGTVTCITGDPSDPRWFSGAALLIKEKALVYYHSHPDGDLEQQQSDDRADARNPNRVTFSQSNQVQLISYVQGPSRQDQEAVGEGMGYVFGMKAGGFIYIYDKEGVKATLPVRFVKKMKRSSNQKIKKIDSYFAGLLPALRLPYLF</sequence>
<dbReference type="Proteomes" id="UP000306918">
    <property type="component" value="Unassembled WGS sequence"/>
</dbReference>
<accession>A0A4S8HWQ2</accession>
<dbReference type="EMBL" id="STFF01000002">
    <property type="protein sequence ID" value="THU40123.1"/>
    <property type="molecule type" value="Genomic_DNA"/>
</dbReference>
<dbReference type="AlphaFoldDB" id="A0A4S8HWQ2"/>
<evidence type="ECO:0000313" key="2">
    <source>
        <dbReference type="Proteomes" id="UP000306918"/>
    </source>
</evidence>
<reference evidence="1 2" key="1">
    <citation type="submission" date="2019-04" db="EMBL/GenBank/DDBJ databases">
        <title>Niastella caeni sp. nov., isolated from activated sludge.</title>
        <authorList>
            <person name="Sheng M."/>
        </authorList>
    </citation>
    <scope>NUCLEOTIDE SEQUENCE [LARGE SCALE GENOMIC DNA]</scope>
    <source>
        <strain evidence="1 2">HX-2-15</strain>
    </source>
</reference>
<dbReference type="OrthoDB" id="649355at2"/>
<proteinExistence type="predicted"/>
<protein>
    <submittedName>
        <fullName evidence="1">Uncharacterized protein</fullName>
    </submittedName>
</protein>
<gene>
    <name evidence="1" type="ORF">FAM09_09565</name>
</gene>
<organism evidence="1 2">
    <name type="scientific">Niastella caeni</name>
    <dbReference type="NCBI Taxonomy" id="2569763"/>
    <lineage>
        <taxon>Bacteria</taxon>
        <taxon>Pseudomonadati</taxon>
        <taxon>Bacteroidota</taxon>
        <taxon>Chitinophagia</taxon>
        <taxon>Chitinophagales</taxon>
        <taxon>Chitinophagaceae</taxon>
        <taxon>Niastella</taxon>
    </lineage>
</organism>
<comment type="caution">
    <text evidence="1">The sequence shown here is derived from an EMBL/GenBank/DDBJ whole genome shotgun (WGS) entry which is preliminary data.</text>
</comment>
<dbReference type="RefSeq" id="WP_136576876.1">
    <property type="nucleotide sequence ID" value="NZ_STFF01000002.1"/>
</dbReference>
<name>A0A4S8HWQ2_9BACT</name>